<dbReference type="EMBL" id="BPLQ01003956">
    <property type="protein sequence ID" value="GIY04642.1"/>
    <property type="molecule type" value="Genomic_DNA"/>
</dbReference>
<organism evidence="1 2">
    <name type="scientific">Caerostris darwini</name>
    <dbReference type="NCBI Taxonomy" id="1538125"/>
    <lineage>
        <taxon>Eukaryota</taxon>
        <taxon>Metazoa</taxon>
        <taxon>Ecdysozoa</taxon>
        <taxon>Arthropoda</taxon>
        <taxon>Chelicerata</taxon>
        <taxon>Arachnida</taxon>
        <taxon>Araneae</taxon>
        <taxon>Araneomorphae</taxon>
        <taxon>Entelegynae</taxon>
        <taxon>Araneoidea</taxon>
        <taxon>Araneidae</taxon>
        <taxon>Caerostris</taxon>
    </lineage>
</organism>
<accession>A0AAV4Q5R3</accession>
<comment type="caution">
    <text evidence="1">The sequence shown here is derived from an EMBL/GenBank/DDBJ whole genome shotgun (WGS) entry which is preliminary data.</text>
</comment>
<dbReference type="Proteomes" id="UP001054837">
    <property type="component" value="Unassembled WGS sequence"/>
</dbReference>
<protein>
    <submittedName>
        <fullName evidence="1">Uncharacterized protein</fullName>
    </submittedName>
</protein>
<name>A0AAV4Q5R3_9ARAC</name>
<sequence>MAVLIHETSNPLRIHPQPHPLQSVSDPMLPLPPLLPSLLRILAGNFGLARFCVLRARREGWWVERDPLFPTIVTFRCLEWGREGDWQNHSNRSFECRIEFKHWWSRDAKCPISII</sequence>
<keyword evidence="2" id="KW-1185">Reference proteome</keyword>
<proteinExistence type="predicted"/>
<dbReference type="AlphaFoldDB" id="A0AAV4Q5R3"/>
<evidence type="ECO:0000313" key="2">
    <source>
        <dbReference type="Proteomes" id="UP001054837"/>
    </source>
</evidence>
<evidence type="ECO:0000313" key="1">
    <source>
        <dbReference type="EMBL" id="GIY04642.1"/>
    </source>
</evidence>
<gene>
    <name evidence="1" type="ORF">CDAR_595901</name>
</gene>
<reference evidence="1 2" key="1">
    <citation type="submission" date="2021-06" db="EMBL/GenBank/DDBJ databases">
        <title>Caerostris darwini draft genome.</title>
        <authorList>
            <person name="Kono N."/>
            <person name="Arakawa K."/>
        </authorList>
    </citation>
    <scope>NUCLEOTIDE SEQUENCE [LARGE SCALE GENOMIC DNA]</scope>
</reference>